<evidence type="ECO:0000313" key="1">
    <source>
        <dbReference type="EMBL" id="CAB4720617.1"/>
    </source>
</evidence>
<evidence type="ECO:0000313" key="4">
    <source>
        <dbReference type="EMBL" id="CAB5022765.1"/>
    </source>
</evidence>
<dbReference type="EMBL" id="CAFBMM010000155">
    <property type="protein sequence ID" value="CAB4921223.1"/>
    <property type="molecule type" value="Genomic_DNA"/>
</dbReference>
<dbReference type="EMBL" id="CAFBOF010000036">
    <property type="protein sequence ID" value="CAB4984072.1"/>
    <property type="molecule type" value="Genomic_DNA"/>
</dbReference>
<name>A0A6J7MYG5_9ZZZZ</name>
<organism evidence="3">
    <name type="scientific">freshwater metagenome</name>
    <dbReference type="NCBI Taxonomy" id="449393"/>
    <lineage>
        <taxon>unclassified sequences</taxon>
        <taxon>metagenomes</taxon>
        <taxon>ecological metagenomes</taxon>
    </lineage>
</organism>
<dbReference type="PROSITE" id="PS51257">
    <property type="entry name" value="PROKAR_LIPOPROTEIN"/>
    <property type="match status" value="1"/>
</dbReference>
<proteinExistence type="predicted"/>
<evidence type="ECO:0000313" key="2">
    <source>
        <dbReference type="EMBL" id="CAB4921223.1"/>
    </source>
</evidence>
<dbReference type="EMBL" id="CAFBPQ010000019">
    <property type="protein sequence ID" value="CAB5022765.1"/>
    <property type="molecule type" value="Genomic_DNA"/>
</dbReference>
<sequence length="274" mass="29427">MQSLKRFSARPRRFFAGALILTGAVVLSGCLPPPPPPPVGPGTIAGPSELNAAQIAAYVCSVKNCAPGSNVPPSWKPEITPEQMAQLYIDEGNAAGVRGDIAFVQSIWETGWFAWPKSPDPATVPVPAPGDNTWAGFVLARDHNYCGMGAYGGSTRFMRKDFPYQGVRAQIQHLRNYADAGSRSTNLGYPMEPRPYLTASSYDSFTYKGKAPLWVDLNGKWAVPGDTYGQNILRIYNDMRASVGLGPVTPTGDMGVASELDAWGSDLLDATARN</sequence>
<gene>
    <name evidence="1" type="ORF">UFOPK2683_00590</name>
    <name evidence="2" type="ORF">UFOPK3605_01666</name>
    <name evidence="3" type="ORF">UFOPK3897_01290</name>
    <name evidence="4" type="ORF">UFOPK4121_00769</name>
</gene>
<protein>
    <submittedName>
        <fullName evidence="3">Unannotated protein</fullName>
    </submittedName>
</protein>
<dbReference type="AlphaFoldDB" id="A0A6J7MYG5"/>
<reference evidence="3" key="1">
    <citation type="submission" date="2020-05" db="EMBL/GenBank/DDBJ databases">
        <authorList>
            <person name="Chiriac C."/>
            <person name="Salcher M."/>
            <person name="Ghai R."/>
            <person name="Kavagutti S V."/>
        </authorList>
    </citation>
    <scope>NUCLEOTIDE SEQUENCE</scope>
</reference>
<evidence type="ECO:0000313" key="3">
    <source>
        <dbReference type="EMBL" id="CAB4984072.1"/>
    </source>
</evidence>
<accession>A0A6J7MYG5</accession>
<dbReference type="EMBL" id="CAEZYK010000024">
    <property type="protein sequence ID" value="CAB4720617.1"/>
    <property type="molecule type" value="Genomic_DNA"/>
</dbReference>